<dbReference type="GeneID" id="96002788"/>
<dbReference type="Pfam" id="PF13593">
    <property type="entry name" value="SBF_like"/>
    <property type="match status" value="1"/>
</dbReference>
<dbReference type="EMBL" id="JAAQHG020000003">
    <property type="protein sequence ID" value="KAL1590241.1"/>
    <property type="molecule type" value="Genomic_DNA"/>
</dbReference>
<organism evidence="3 4">
    <name type="scientific">Cladosporium halotolerans</name>
    <dbReference type="NCBI Taxonomy" id="1052096"/>
    <lineage>
        <taxon>Eukaryota</taxon>
        <taxon>Fungi</taxon>
        <taxon>Dikarya</taxon>
        <taxon>Ascomycota</taxon>
        <taxon>Pezizomycotina</taxon>
        <taxon>Dothideomycetes</taxon>
        <taxon>Dothideomycetidae</taxon>
        <taxon>Cladosporiales</taxon>
        <taxon>Cladosporiaceae</taxon>
        <taxon>Cladosporium</taxon>
    </lineage>
</organism>
<feature type="compositionally biased region" description="Low complexity" evidence="1">
    <location>
        <begin position="37"/>
        <end position="50"/>
    </location>
</feature>
<protein>
    <recommendedName>
        <fullName evidence="5">Sodium bile acid symporter family protein</fullName>
    </recommendedName>
</protein>
<feature type="transmembrane region" description="Helical" evidence="2">
    <location>
        <begin position="198"/>
        <end position="220"/>
    </location>
</feature>
<feature type="transmembrane region" description="Helical" evidence="2">
    <location>
        <begin position="371"/>
        <end position="391"/>
    </location>
</feature>
<accession>A0AB34L4G0</accession>
<sequence length="434" mass="47192">MSAKANQPSAPGKSATEGSKIDPLQPSADQTARAQKPTPNTSPTPTSSTRPEWLTTLLKTLQDQWFLVGIGVVITIASQVQVPASQQKIKETVTTYLMVSIIFFITGCTLDTRVLVANYSRWRVHLFVQGQCFLMTSAIAFGVVSAAATDREFMDPGLLVGLIFFGCVATTMSSNVVMTRQAHGNQALTVVQTTLGNFIGVFVSPALVIMFTSVDTWYNAVLPSNSGQFGAIYGRVLKQLGLSIYVPMAAGQLARYFFEPACRKVFFDWKVLKFGPLCMLVVIWQTYDAAFASGAFDTVPGSNMVFMVFVCLGLFLVYFCVAFFTSLMWLPREDVVAVCYTVPAKGPAFGVPLSTTIFAGMDPVLQSKIQIAIVIFQGLQIACGSLLIGVFRKWIAAGEARKAQNSPASQDLEAGEEDREVHHDHQSVEPKPGQ</sequence>
<feature type="transmembrane region" description="Helical" evidence="2">
    <location>
        <begin position="158"/>
        <end position="177"/>
    </location>
</feature>
<dbReference type="Proteomes" id="UP000803884">
    <property type="component" value="Unassembled WGS sequence"/>
</dbReference>
<gene>
    <name evidence="3" type="ORF">WHR41_01344</name>
</gene>
<feature type="region of interest" description="Disordered" evidence="1">
    <location>
        <begin position="1"/>
        <end position="50"/>
    </location>
</feature>
<feature type="transmembrane region" description="Helical" evidence="2">
    <location>
        <begin position="270"/>
        <end position="287"/>
    </location>
</feature>
<evidence type="ECO:0000313" key="3">
    <source>
        <dbReference type="EMBL" id="KAL1590241.1"/>
    </source>
</evidence>
<dbReference type="AlphaFoldDB" id="A0AB34L4G0"/>
<feature type="transmembrane region" description="Helical" evidence="2">
    <location>
        <begin position="65"/>
        <end position="84"/>
    </location>
</feature>
<dbReference type="RefSeq" id="XP_069233346.1">
    <property type="nucleotide sequence ID" value="XM_069369950.1"/>
</dbReference>
<evidence type="ECO:0000256" key="2">
    <source>
        <dbReference type="SAM" id="Phobius"/>
    </source>
</evidence>
<keyword evidence="4" id="KW-1185">Reference proteome</keyword>
<dbReference type="InterPro" id="IPR016833">
    <property type="entry name" value="Put_Na-Bile_cotransptr"/>
</dbReference>
<feature type="transmembrane region" description="Helical" evidence="2">
    <location>
        <begin position="337"/>
        <end position="359"/>
    </location>
</feature>
<feature type="transmembrane region" description="Helical" evidence="2">
    <location>
        <begin position="96"/>
        <end position="114"/>
    </location>
</feature>
<comment type="caution">
    <text evidence="3">The sequence shown here is derived from an EMBL/GenBank/DDBJ whole genome shotgun (WGS) entry which is preliminary data.</text>
</comment>
<feature type="transmembrane region" description="Helical" evidence="2">
    <location>
        <begin position="240"/>
        <end position="258"/>
    </location>
</feature>
<feature type="region of interest" description="Disordered" evidence="1">
    <location>
        <begin position="401"/>
        <end position="434"/>
    </location>
</feature>
<proteinExistence type="predicted"/>
<evidence type="ECO:0000256" key="1">
    <source>
        <dbReference type="SAM" id="MobiDB-lite"/>
    </source>
</evidence>
<feature type="transmembrane region" description="Helical" evidence="2">
    <location>
        <begin position="307"/>
        <end position="330"/>
    </location>
</feature>
<keyword evidence="2" id="KW-0812">Transmembrane</keyword>
<evidence type="ECO:0008006" key="5">
    <source>
        <dbReference type="Google" id="ProtNLM"/>
    </source>
</evidence>
<dbReference type="GO" id="GO:0005886">
    <property type="term" value="C:plasma membrane"/>
    <property type="evidence" value="ECO:0007669"/>
    <property type="project" value="TreeGrafter"/>
</dbReference>
<feature type="compositionally biased region" description="Basic and acidic residues" evidence="1">
    <location>
        <begin position="419"/>
        <end position="428"/>
    </location>
</feature>
<dbReference type="InterPro" id="IPR038770">
    <property type="entry name" value="Na+/solute_symporter_sf"/>
</dbReference>
<dbReference type="Gene3D" id="1.20.1530.20">
    <property type="match status" value="1"/>
</dbReference>
<reference evidence="3 4" key="1">
    <citation type="journal article" date="2020" name="Microbiol. Resour. Announc.">
        <title>Draft Genome Sequence of a Cladosporium Species Isolated from the Mesophotic Ascidian Didemnum maculosum.</title>
        <authorList>
            <person name="Gioti A."/>
            <person name="Siaperas R."/>
            <person name="Nikolaivits E."/>
            <person name="Le Goff G."/>
            <person name="Ouazzani J."/>
            <person name="Kotoulas G."/>
            <person name="Topakas E."/>
        </authorList>
    </citation>
    <scope>NUCLEOTIDE SEQUENCE [LARGE SCALE GENOMIC DNA]</scope>
    <source>
        <strain evidence="3 4">TM138-S3</strain>
    </source>
</reference>
<name>A0AB34L4G0_9PEZI</name>
<keyword evidence="2" id="KW-1133">Transmembrane helix</keyword>
<dbReference type="PANTHER" id="PTHR18640:SF5">
    <property type="entry name" value="SODIUM_BILE ACID COTRANSPORTER 7"/>
    <property type="match status" value="1"/>
</dbReference>
<keyword evidence="2" id="KW-0472">Membrane</keyword>
<dbReference type="PANTHER" id="PTHR18640">
    <property type="entry name" value="SOLUTE CARRIER FAMILY 10 MEMBER 7"/>
    <property type="match status" value="1"/>
</dbReference>
<feature type="transmembrane region" description="Helical" evidence="2">
    <location>
        <begin position="126"/>
        <end position="146"/>
    </location>
</feature>
<evidence type="ECO:0000313" key="4">
    <source>
        <dbReference type="Proteomes" id="UP000803884"/>
    </source>
</evidence>